<organism evidence="1 2">
    <name type="scientific">Rhododendron molle</name>
    <name type="common">Chinese azalea</name>
    <name type="synonym">Azalea mollis</name>
    <dbReference type="NCBI Taxonomy" id="49168"/>
    <lineage>
        <taxon>Eukaryota</taxon>
        <taxon>Viridiplantae</taxon>
        <taxon>Streptophyta</taxon>
        <taxon>Embryophyta</taxon>
        <taxon>Tracheophyta</taxon>
        <taxon>Spermatophyta</taxon>
        <taxon>Magnoliopsida</taxon>
        <taxon>eudicotyledons</taxon>
        <taxon>Gunneridae</taxon>
        <taxon>Pentapetalae</taxon>
        <taxon>asterids</taxon>
        <taxon>Ericales</taxon>
        <taxon>Ericaceae</taxon>
        <taxon>Ericoideae</taxon>
        <taxon>Rhodoreae</taxon>
        <taxon>Rhododendron</taxon>
    </lineage>
</organism>
<keyword evidence="2" id="KW-1185">Reference proteome</keyword>
<comment type="caution">
    <text evidence="1">The sequence shown here is derived from an EMBL/GenBank/DDBJ whole genome shotgun (WGS) entry which is preliminary data.</text>
</comment>
<protein>
    <submittedName>
        <fullName evidence="1">Uncharacterized protein</fullName>
    </submittedName>
</protein>
<sequence>MPITTLFLSLVRCVEIWVRTKCRTDTSICIHCLWMKASKLNYLIAATAKDLSLMICFRPRKEKDIEFSFSSVFLKSTNQIFDYKLHPLRLIELYIWIIQHAEDVSHARDSAGELGLRGCRLQLRLGSEGVDRVKGGEGDMG</sequence>
<gene>
    <name evidence="1" type="ORF">RHMOL_Rhmol05G0176600</name>
</gene>
<reference evidence="1" key="1">
    <citation type="submission" date="2022-02" db="EMBL/GenBank/DDBJ databases">
        <title>Plant Genome Project.</title>
        <authorList>
            <person name="Zhang R.-G."/>
        </authorList>
    </citation>
    <scope>NUCLEOTIDE SEQUENCE</scope>
    <source>
        <strain evidence="1">AT1</strain>
    </source>
</reference>
<proteinExistence type="predicted"/>
<dbReference type="EMBL" id="CM046392">
    <property type="protein sequence ID" value="KAI8555488.1"/>
    <property type="molecule type" value="Genomic_DNA"/>
</dbReference>
<name>A0ACC0NSM9_RHOML</name>
<evidence type="ECO:0000313" key="1">
    <source>
        <dbReference type="EMBL" id="KAI8555488.1"/>
    </source>
</evidence>
<evidence type="ECO:0000313" key="2">
    <source>
        <dbReference type="Proteomes" id="UP001062846"/>
    </source>
</evidence>
<accession>A0ACC0NSM9</accession>
<dbReference type="Proteomes" id="UP001062846">
    <property type="component" value="Chromosome 5"/>
</dbReference>